<feature type="chain" id="PRO_5005467007" description="Lipoprotein" evidence="2">
    <location>
        <begin position="24"/>
        <end position="415"/>
    </location>
</feature>
<evidence type="ECO:0000256" key="1">
    <source>
        <dbReference type="SAM" id="MobiDB-lite"/>
    </source>
</evidence>
<name>A0A0K1Q834_9BACT</name>
<feature type="region of interest" description="Disordered" evidence="1">
    <location>
        <begin position="30"/>
        <end position="49"/>
    </location>
</feature>
<organism evidence="3 4">
    <name type="scientific">Labilithrix luteola</name>
    <dbReference type="NCBI Taxonomy" id="1391654"/>
    <lineage>
        <taxon>Bacteria</taxon>
        <taxon>Pseudomonadati</taxon>
        <taxon>Myxococcota</taxon>
        <taxon>Polyangia</taxon>
        <taxon>Polyangiales</taxon>
        <taxon>Labilitrichaceae</taxon>
        <taxon>Labilithrix</taxon>
    </lineage>
</organism>
<evidence type="ECO:0000313" key="3">
    <source>
        <dbReference type="EMBL" id="AKV01812.1"/>
    </source>
</evidence>
<reference evidence="3 4" key="1">
    <citation type="submission" date="2015-08" db="EMBL/GenBank/DDBJ databases">
        <authorList>
            <person name="Babu N.S."/>
            <person name="Beckwith C.J."/>
            <person name="Beseler K.G."/>
            <person name="Brison A."/>
            <person name="Carone J.V."/>
            <person name="Caskin T.P."/>
            <person name="Diamond M."/>
            <person name="Durham M.E."/>
            <person name="Foxe J.M."/>
            <person name="Go M."/>
            <person name="Henderson B.A."/>
            <person name="Jones I.B."/>
            <person name="McGettigan J.A."/>
            <person name="Micheletti S.J."/>
            <person name="Nasrallah M.E."/>
            <person name="Ortiz D."/>
            <person name="Piller C.R."/>
            <person name="Privatt S.R."/>
            <person name="Schneider S.L."/>
            <person name="Sharp S."/>
            <person name="Smith T.C."/>
            <person name="Stanton J.D."/>
            <person name="Ullery H.E."/>
            <person name="Wilson R.J."/>
            <person name="Serrano M.G."/>
            <person name="Buck G."/>
            <person name="Lee V."/>
            <person name="Wang Y."/>
            <person name="Carvalho R."/>
            <person name="Voegtly L."/>
            <person name="Shi R."/>
            <person name="Duckworth R."/>
            <person name="Johnson A."/>
            <person name="Loviza R."/>
            <person name="Walstead R."/>
            <person name="Shah Z."/>
            <person name="Kiflezghi M."/>
            <person name="Wade K."/>
            <person name="Ball S.L."/>
            <person name="Bradley K.W."/>
            <person name="Asai D.J."/>
            <person name="Bowman C.A."/>
            <person name="Russell D.A."/>
            <person name="Pope W.H."/>
            <person name="Jacobs-Sera D."/>
            <person name="Hendrix R.W."/>
            <person name="Hatfull G.F."/>
        </authorList>
    </citation>
    <scope>NUCLEOTIDE SEQUENCE [LARGE SCALE GENOMIC DNA]</scope>
    <source>
        <strain evidence="3 4">DSM 27648</strain>
    </source>
</reference>
<proteinExistence type="predicted"/>
<feature type="signal peptide" evidence="2">
    <location>
        <begin position="1"/>
        <end position="23"/>
    </location>
</feature>
<accession>A0A0K1Q834</accession>
<dbReference type="KEGG" id="llu:AKJ09_08475"/>
<sequence>MARRVALFGLSLVSLLAACQLVAGIERVDKSTTGPTVTDVPDASAPTEAGPIDPCVHARLPDTPSVDDDAAFELPTIVMAMERFSLKDNPDGHPGVDLDNVCTCDTRPDTAHDGASSCVRKGKPACDGDGGVDNFFGDSVATFQVGFDIDDFAGVNEGISRGRQSALLFVRKYNGRANDRDVEVGFVASDGIRDQGCPQSVPEGTGRGWYTPGWCGTDAWSVLPGTIVNGFPVAYGPGHVTDYSLVVELDLSVGVPFGDIVLAMGSPVSVGKLVPLDKDMKPRDPNVPATPEEQTLWRLDDGIIAGRVAATDMLSAAGAAFSPTGIGQDGTRVCQNPLFFSYIKGRICDSLDIAKSAKLDFQPDYACDAVSMMIRYSCAPARVGGEYKTDLTANPCVAVDGGPREPQPGVSYRCD</sequence>
<keyword evidence="2" id="KW-0732">Signal</keyword>
<evidence type="ECO:0008006" key="5">
    <source>
        <dbReference type="Google" id="ProtNLM"/>
    </source>
</evidence>
<dbReference type="Proteomes" id="UP000064967">
    <property type="component" value="Chromosome"/>
</dbReference>
<dbReference type="EMBL" id="CP012333">
    <property type="protein sequence ID" value="AKV01812.1"/>
    <property type="molecule type" value="Genomic_DNA"/>
</dbReference>
<dbReference type="STRING" id="1391654.AKJ09_08475"/>
<dbReference type="PROSITE" id="PS51257">
    <property type="entry name" value="PROKAR_LIPOPROTEIN"/>
    <property type="match status" value="1"/>
</dbReference>
<evidence type="ECO:0000313" key="4">
    <source>
        <dbReference type="Proteomes" id="UP000064967"/>
    </source>
</evidence>
<gene>
    <name evidence="3" type="ORF">AKJ09_08475</name>
</gene>
<dbReference type="RefSeq" id="WP_146652838.1">
    <property type="nucleotide sequence ID" value="NZ_CP012333.1"/>
</dbReference>
<dbReference type="AlphaFoldDB" id="A0A0K1Q834"/>
<protein>
    <recommendedName>
        <fullName evidence="5">Lipoprotein</fullName>
    </recommendedName>
</protein>
<evidence type="ECO:0000256" key="2">
    <source>
        <dbReference type="SAM" id="SignalP"/>
    </source>
</evidence>
<keyword evidence="4" id="KW-1185">Reference proteome</keyword>